<keyword evidence="4" id="KW-1185">Reference proteome</keyword>
<organism evidence="3 4">
    <name type="scientific">Ureibacillus massiliensis 4400831 = CIP 108448 = CCUG 49529</name>
    <dbReference type="NCBI Taxonomy" id="1211035"/>
    <lineage>
        <taxon>Bacteria</taxon>
        <taxon>Bacillati</taxon>
        <taxon>Bacillota</taxon>
        <taxon>Bacilli</taxon>
        <taxon>Bacillales</taxon>
        <taxon>Caryophanaceae</taxon>
        <taxon>Ureibacillus</taxon>
    </lineage>
</organism>
<name>A0A0A3J8V9_9BACL</name>
<feature type="domain" description="SLH" evidence="2">
    <location>
        <begin position="28"/>
        <end position="91"/>
    </location>
</feature>
<evidence type="ECO:0000313" key="3">
    <source>
        <dbReference type="EMBL" id="KGR91618.1"/>
    </source>
</evidence>
<dbReference type="RefSeq" id="WP_052126044.1">
    <property type="nucleotide sequence ID" value="NZ_AVCZ01000005.1"/>
</dbReference>
<dbReference type="InterPro" id="IPR001119">
    <property type="entry name" value="SLH_dom"/>
</dbReference>
<dbReference type="OrthoDB" id="2440872at2"/>
<reference evidence="3 4" key="1">
    <citation type="submission" date="2014-02" db="EMBL/GenBank/DDBJ databases">
        <title>Draft genome sequence of Lysinibacillus massiliensis CCUG 49529.</title>
        <authorList>
            <person name="Zhang F."/>
            <person name="Wang G."/>
            <person name="Zhang L."/>
        </authorList>
    </citation>
    <scope>NUCLEOTIDE SEQUENCE [LARGE SCALE GENOMIC DNA]</scope>
    <source>
        <strain evidence="3 4">CCUG 49529</strain>
    </source>
</reference>
<dbReference type="eggNOG" id="COG1404">
    <property type="taxonomic scope" value="Bacteria"/>
</dbReference>
<feature type="chain" id="PRO_5002015193" description="SLH domain-containing protein" evidence="1">
    <location>
        <begin position="31"/>
        <end position="531"/>
    </location>
</feature>
<evidence type="ECO:0000313" key="4">
    <source>
        <dbReference type="Proteomes" id="UP000030595"/>
    </source>
</evidence>
<proteinExistence type="predicted"/>
<keyword evidence="1" id="KW-0732">Signal</keyword>
<accession>A0A0A3J8V9</accession>
<dbReference type="PROSITE" id="PS51272">
    <property type="entry name" value="SLH"/>
    <property type="match status" value="1"/>
</dbReference>
<dbReference type="Pfam" id="PF00395">
    <property type="entry name" value="SLH"/>
    <property type="match status" value="2"/>
</dbReference>
<sequence length="531" mass="58982">MKSKKRSKGLYTAALTIAAAFMAVPTIASAAHFSDIQENSHEKAIIELVDMGLIYGYPDGTFKPNKALSNSDVVKLVGRYLVQNGFKVPADYKTNLRFSDLSTSSENGLLQYAALLKDKGIFNGENGKMNPSEQMTRENMAVVLVNTLSAIHEFDYLTYVSNQAFQNGVEDLNKAAVQARPSINVLDYYDITNVAFFNPKATVTRGQFATFLYTLTNIEDINLSIAQVEVLSNNQLLVTLSDQSTHNVTLSKPLIENSLETVAFKIDGIPYTVDVKYEGKVTDPEKEEPAEESRFKVESDEYLLGITQDGRIVEADDANIKVFGYIDDHKVELPYSAFTITTNSEYLSINGGKVTANFQAIQADGVLNEEEDQLEAEVVITINDTGETIKHTLKLTRKEVKANDNFKIVDNNSIRGKEITNIYIDSFDEELELTVSDLYNNILAVGSFEIIDQYGNDYQSFNPATGEVTFFDGSTRPIQPIISNINTIDDEFRITSNGTNNIKITGLSRGDSFNLKLSIDEVSLSIKVYIR</sequence>
<feature type="signal peptide" evidence="1">
    <location>
        <begin position="1"/>
        <end position="30"/>
    </location>
</feature>
<dbReference type="EMBL" id="JPVQ01000005">
    <property type="protein sequence ID" value="KGR91618.1"/>
    <property type="molecule type" value="Genomic_DNA"/>
</dbReference>
<evidence type="ECO:0000256" key="1">
    <source>
        <dbReference type="SAM" id="SignalP"/>
    </source>
</evidence>
<dbReference type="AlphaFoldDB" id="A0A0A3J8V9"/>
<comment type="caution">
    <text evidence="3">The sequence shown here is derived from an EMBL/GenBank/DDBJ whole genome shotgun (WGS) entry which is preliminary data.</text>
</comment>
<gene>
    <name evidence="3" type="ORF">CD30_04740</name>
</gene>
<evidence type="ECO:0000259" key="2">
    <source>
        <dbReference type="PROSITE" id="PS51272"/>
    </source>
</evidence>
<protein>
    <recommendedName>
        <fullName evidence="2">SLH domain-containing protein</fullName>
    </recommendedName>
</protein>
<dbReference type="Proteomes" id="UP000030595">
    <property type="component" value="Unassembled WGS sequence"/>
</dbReference>